<accession>A0AAJ1WHQ1</accession>
<comment type="caution">
    <text evidence="1">The sequence shown here is derived from an EMBL/GenBank/DDBJ whole genome shotgun (WGS) entry which is preliminary data.</text>
</comment>
<reference evidence="1 2" key="1">
    <citation type="submission" date="2023-07" db="EMBL/GenBank/DDBJ databases">
        <title>Sorghum-associated microbial communities from plants grown in Nebraska, USA.</title>
        <authorList>
            <person name="Schachtman D."/>
        </authorList>
    </citation>
    <scope>NUCLEOTIDE SEQUENCE [LARGE SCALE GENOMIC DNA]</scope>
    <source>
        <strain evidence="1 2">DS1001</strain>
    </source>
</reference>
<gene>
    <name evidence="1" type="ORF">J2T23_003964</name>
</gene>
<proteinExistence type="predicted"/>
<dbReference type="AlphaFoldDB" id="A0AAJ1WHQ1"/>
<keyword evidence="2" id="KW-1185">Reference proteome</keyword>
<dbReference type="Proteomes" id="UP001239267">
    <property type="component" value="Unassembled WGS sequence"/>
</dbReference>
<evidence type="ECO:0000313" key="1">
    <source>
        <dbReference type="EMBL" id="MDQ0148035.1"/>
    </source>
</evidence>
<evidence type="ECO:0000313" key="2">
    <source>
        <dbReference type="Proteomes" id="UP001239267"/>
    </source>
</evidence>
<name>A0AAJ1WHQ1_9MICC</name>
<dbReference type="RefSeq" id="WP_307362848.1">
    <property type="nucleotide sequence ID" value="NZ_JAUSTB010000024.1"/>
</dbReference>
<sequence>MVTWADVAPFEENVQESLKEAINTADVVIAVLGARNNLAPGIEAGIAVALGKKLVVVADKGVPVPTTLSSALLVRGKPGDIDAIRYALDEIDRRPALERPRISMSAAKRETLGADSDILVLQLNQAQTKDEEALRILTTAIEASGALAVQNPKADSGFDLGVWSDELSSINANPLLIEFTKSFDAFKRKTILARLRENPVAQTALVVYMQDAGGVRDSKRPYTRSDFPILAISAQDFLAQLKVSTFSEVVRRLRNRSVHGV</sequence>
<protein>
    <recommendedName>
        <fullName evidence="3">TIR domain-containing protein</fullName>
    </recommendedName>
</protein>
<evidence type="ECO:0008006" key="3">
    <source>
        <dbReference type="Google" id="ProtNLM"/>
    </source>
</evidence>
<dbReference type="Gene3D" id="3.40.50.450">
    <property type="match status" value="1"/>
</dbReference>
<dbReference type="EMBL" id="JAUSTB010000024">
    <property type="protein sequence ID" value="MDQ0148035.1"/>
    <property type="molecule type" value="Genomic_DNA"/>
</dbReference>
<organism evidence="1 2">
    <name type="scientific">Pseudarthrobacter niigatensis</name>
    <dbReference type="NCBI Taxonomy" id="369935"/>
    <lineage>
        <taxon>Bacteria</taxon>
        <taxon>Bacillati</taxon>
        <taxon>Actinomycetota</taxon>
        <taxon>Actinomycetes</taxon>
        <taxon>Micrococcales</taxon>
        <taxon>Micrococcaceae</taxon>
        <taxon>Pseudarthrobacter</taxon>
    </lineage>
</organism>